<evidence type="ECO:0000313" key="1">
    <source>
        <dbReference type="EMBL" id="QWM90137.1"/>
    </source>
</evidence>
<keyword evidence="2" id="KW-1185">Reference proteome</keyword>
<evidence type="ECO:0000313" key="2">
    <source>
        <dbReference type="Proteomes" id="UP000827813"/>
    </source>
</evidence>
<proteinExistence type="predicted"/>
<reference evidence="1 2" key="1">
    <citation type="submission" date="2021-04" db="EMBL/GenBank/DDBJ databases">
        <authorList>
            <person name="Shkoporov A.N."/>
            <person name="Stockdale S.R."/>
            <person name="Guerin E."/>
            <person name="Ross R.P."/>
            <person name="Hill C."/>
        </authorList>
    </citation>
    <scope>NUCLEOTIDE SEQUENCE [LARGE SCALE GENOMIC DNA]</scope>
    <source>
        <strain evidence="2">cr9_1</strain>
    </source>
</reference>
<organism evidence="1 2">
    <name type="scientific">uncultured phage cr9_1</name>
    <dbReference type="NCBI Taxonomy" id="2986400"/>
    <lineage>
        <taxon>Viruses</taxon>
        <taxon>Duplodnaviria</taxon>
        <taxon>Heunggongvirae</taxon>
        <taxon>Uroviricota</taxon>
        <taxon>Caudoviricetes</taxon>
        <taxon>Crassvirales</taxon>
        <taxon>Intestiviridae</taxon>
        <taxon>Crudevirinae</taxon>
        <taxon>Dabirmavirus</taxon>
        <taxon>Dabirmavirus hominis</taxon>
    </lineage>
</organism>
<dbReference type="RefSeq" id="YP_010359709.1">
    <property type="nucleotide sequence ID" value="NC_062776.1"/>
</dbReference>
<accession>A0AAE7RWH2</accession>
<dbReference type="EMBL" id="MZ130486">
    <property type="protein sequence ID" value="QWM90137.1"/>
    <property type="molecule type" value="Genomic_DNA"/>
</dbReference>
<dbReference type="Proteomes" id="UP000827813">
    <property type="component" value="Segment"/>
</dbReference>
<dbReference type="KEGG" id="vg:75691273"/>
<sequence length="274" mass="30203">MKTVNGMSFGFSAVNAGQRNVAVEPQLIAVSTEGNFRMTPPVSRALGLSSGDYVTFLHNIDNINAAIDTKAEVYTSFCKANRLEVGSPESVIAIHKEFDMWAVAKGFVVYDSKGNAKTTTERLTKHDKLRFVSQHFEEMLASALENAPEEIKDALSREGVTKEEQMDILSSFVKPRELPKYKGSKTANPAGLTGTGTSLTFTDANVWKQLKADMGDEATKINRVYTINLDEIQDIPVDNGHEVITVKAYLLKEFVDKAPARVGSKEEGEYEVEE</sequence>
<name>A0AAE7RWH2_9CAUD</name>
<dbReference type="GeneID" id="75691273"/>
<protein>
    <submittedName>
        <fullName evidence="1">Uncharacterized protein</fullName>
    </submittedName>
</protein>
<gene>
    <name evidence="1" type="primary">gp_23070</name>
</gene>